<sequence length="135" mass="14973">MSIREYNKDHQKEHAGITPAVLASVDAPESDDPLVFWTKHEKEPCEVNLRPFATGQREARPQGGGRKFALFSARPGLIHQLKPAIEESLMYAPKATVDSYLSSRTIFAVKVGLAMQQELSDEAFRVDRARAAHAA</sequence>
<evidence type="ECO:0000313" key="1">
    <source>
        <dbReference type="EMBL" id="BDT58881.1"/>
    </source>
</evidence>
<dbReference type="RefSeq" id="WP_281914327.1">
    <property type="nucleotide sequence ID" value="NZ_AP026966.1"/>
</dbReference>
<keyword evidence="2" id="KW-1185">Reference proteome</keyword>
<name>A0ABM8C6L4_9BURK</name>
<dbReference type="Proteomes" id="UP001163336">
    <property type="component" value="Chromosome"/>
</dbReference>
<gene>
    <name evidence="1" type="ORF">MasN3_23750</name>
</gene>
<reference evidence="1" key="1">
    <citation type="submission" date="2022-11" db="EMBL/GenBank/DDBJ databases">
        <title>Isolation and characterization of PLA-degrading bacterium Massilia sp. from Antarctic soil.</title>
        <authorList>
            <person name="Sato K."/>
            <person name="Gomez-Fuentes C."/>
            <person name="Ahmad S.A."/>
            <person name="Zulkharnain A."/>
        </authorList>
    </citation>
    <scope>NUCLEOTIDE SEQUENCE</scope>
    <source>
        <strain evidence="1">N-3</strain>
    </source>
</reference>
<proteinExistence type="predicted"/>
<evidence type="ECO:0000313" key="2">
    <source>
        <dbReference type="Proteomes" id="UP001163336"/>
    </source>
</evidence>
<dbReference type="EMBL" id="AP026966">
    <property type="protein sequence ID" value="BDT58881.1"/>
    <property type="molecule type" value="Genomic_DNA"/>
</dbReference>
<organism evidence="1 2">
    <name type="scientific">Massilia varians</name>
    <dbReference type="NCBI Taxonomy" id="457921"/>
    <lineage>
        <taxon>Bacteria</taxon>
        <taxon>Pseudomonadati</taxon>
        <taxon>Pseudomonadota</taxon>
        <taxon>Betaproteobacteria</taxon>
        <taxon>Burkholderiales</taxon>
        <taxon>Oxalobacteraceae</taxon>
        <taxon>Telluria group</taxon>
        <taxon>Massilia</taxon>
    </lineage>
</organism>
<protein>
    <submittedName>
        <fullName evidence="1">Uncharacterized protein</fullName>
    </submittedName>
</protein>
<accession>A0ABM8C6L4</accession>